<feature type="region of interest" description="Disordered" evidence="21">
    <location>
        <begin position="2330"/>
        <end position="2352"/>
    </location>
</feature>
<keyword evidence="20" id="KW-0175">Coiled coil</keyword>
<evidence type="ECO:0000256" key="9">
    <source>
        <dbReference type="ARBA" id="ARBA00022553"/>
    </source>
</evidence>
<comment type="subcellular location">
    <subcellularLocation>
        <location evidence="2">Chromosome</location>
    </subcellularLocation>
    <subcellularLocation>
        <location evidence="3">Cytoplasm</location>
    </subcellularLocation>
    <subcellularLocation>
        <location evidence="1">Nucleus</location>
    </subcellularLocation>
</comment>
<dbReference type="InterPro" id="IPR000048">
    <property type="entry name" value="IQ_motif_EF-hand-BS"/>
</dbReference>
<dbReference type="CDD" id="cd00102">
    <property type="entry name" value="IPT"/>
    <property type="match status" value="1"/>
</dbReference>
<protein>
    <recommendedName>
        <fullName evidence="6">Condensin complex subunit 1</fullName>
    </recommendedName>
    <alternativeName>
        <fullName evidence="19">Chromosome condensation-related SMC-associated protein 1</fullName>
    </alternativeName>
    <alternativeName>
        <fullName evidence="18">Chromosome-associated protein D2</fullName>
    </alternativeName>
    <alternativeName>
        <fullName evidence="17">Non-SMC condensin I complex subunit D2</fullName>
    </alternativeName>
</protein>
<dbReference type="PROSITE" id="PS50096">
    <property type="entry name" value="IQ"/>
    <property type="match status" value="1"/>
</dbReference>
<proteinExistence type="inferred from homology"/>
<dbReference type="GO" id="GO:0042393">
    <property type="term" value="F:histone binding"/>
    <property type="evidence" value="ECO:0007669"/>
    <property type="project" value="TreeGrafter"/>
</dbReference>
<dbReference type="Gene3D" id="1.25.40.20">
    <property type="entry name" value="Ankyrin repeat-containing domain"/>
    <property type="match status" value="1"/>
</dbReference>
<keyword evidence="14" id="KW-0539">Nucleus</keyword>
<dbReference type="PANTHER" id="PTHR14222">
    <property type="entry name" value="CONDENSIN"/>
    <property type="match status" value="1"/>
</dbReference>
<dbReference type="GO" id="GO:0010032">
    <property type="term" value="P:meiotic chromosome condensation"/>
    <property type="evidence" value="ECO:0007669"/>
    <property type="project" value="TreeGrafter"/>
</dbReference>
<dbReference type="SUPFAM" id="SSF52540">
    <property type="entry name" value="P-loop containing nucleoside triphosphate hydrolases"/>
    <property type="match status" value="1"/>
</dbReference>
<dbReference type="InterPro" id="IPR026971">
    <property type="entry name" value="CND1/NCAPD3"/>
</dbReference>
<evidence type="ECO:0000256" key="3">
    <source>
        <dbReference type="ARBA" id="ARBA00004496"/>
    </source>
</evidence>
<evidence type="ECO:0000256" key="14">
    <source>
        <dbReference type="ARBA" id="ARBA00023242"/>
    </source>
</evidence>
<dbReference type="PANTHER" id="PTHR14222:SF2">
    <property type="entry name" value="CONDENSIN COMPLEX SUBUNIT 1"/>
    <property type="match status" value="1"/>
</dbReference>
<feature type="region of interest" description="Disordered" evidence="21">
    <location>
        <begin position="999"/>
        <end position="1041"/>
    </location>
</feature>
<feature type="compositionally biased region" description="Basic residues" evidence="21">
    <location>
        <begin position="2713"/>
        <end position="2722"/>
    </location>
</feature>
<dbReference type="HOGENOM" id="CLU_226760_0_0_1"/>
<dbReference type="InterPro" id="IPR005559">
    <property type="entry name" value="CG-1_dom"/>
</dbReference>
<evidence type="ECO:0000256" key="10">
    <source>
        <dbReference type="ARBA" id="ARBA00022618"/>
    </source>
</evidence>
<evidence type="ECO:0000256" key="5">
    <source>
        <dbReference type="ARBA" id="ARBA00009606"/>
    </source>
</evidence>
<evidence type="ECO:0000313" key="23">
    <source>
        <dbReference type="EMBL" id="EKC37559.1"/>
    </source>
</evidence>
<evidence type="ECO:0000256" key="4">
    <source>
        <dbReference type="ARBA" id="ARBA00008267"/>
    </source>
</evidence>
<keyword evidence="13" id="KW-0010">Activator</keyword>
<dbReference type="Pfam" id="PF01833">
    <property type="entry name" value="TIG"/>
    <property type="match status" value="1"/>
</dbReference>
<evidence type="ECO:0000256" key="13">
    <source>
        <dbReference type="ARBA" id="ARBA00023159"/>
    </source>
</evidence>
<sequence length="2824" mass="318635">MEMKIRPPSGSMLLYSRNRVRYRKDGYCWKKRKDGKNIREDHMKLKVQGLECIYGSYVHSDILPTFHRRCYWLLQNPDIVLVHYLNIPYQDNTKVKIPVVPPYTLEKKEWTKEELVDQLRPMFSTGQPGEESEQMIDETVEALVKHLIEYHENANKFVKDKPTTASGNKISRDTPPHVKNSLHLSHYHKKHAGNGSEGSSHVVHHKPDIAHVPYLLNVGGKLNVPGSSYLLVNGHGGSENGHSSQGLVVPEGGGLQLTGADSGALVPCPSASGAASQTEGSHLDYQSVQNLHNACSMSDICDSNSKLVSSVEQSLLNSCKQDFTPMQFSTDTCSSLIGSTNIIKPDVNLVPYLKSVTVEDVQHVIRSHTEENKVKSKGFPSELEQDPMSASFGSSDFDNLDLELHDIEKLCNFLETPDDRSSQDMAGSIPVTESDNKISSALDDFTDFKSSEKATSSCQQCREKSRQLSVDHKTGSRKSSGRGLVDIVDYSPESSYTEGGSKLLLIGPWTKVSSTYTCVIDGEPVQTTLLQPGVLRCYTPAHDKGCVPVYVSCDGKNLSRPVPFLYKENPENKPSSRFSWFSVNGKELKSLLVERLVQLENRLTQSLYRDGPVPSLQQASQDLVESDDMEGKLLWYIKMFSAGTWRDTESFPHCSKYGMTLLHLTAALGYARVIQALLQWRMDNPCWFLDYEVDANCLDENSCTALMWACAKGHQQAAIVLYQWNSETLKMTTKDGFTALNFAQIYGHHQLYSELNKYQTSLTDVSQSAGSVDTAFPLPPQPQPNRDLFKQPHPRGINSLHIQIPNPPQQQPGYLIRRQSEQDLRGKSTRKKLSKRASVDLPPNSDDGRSARAGSYEYPIRETNSEPYLPMATDHPMTRGENPMLSDNRRDIMSPDLMMNSEVDQLKQVNLKNMDPSSLSIIQAQSGYTRMDTDEVESSASGSPIIDVERVSSDEESYYQQTRSKSQSISSDSCEDIKHQMVALAKQIIAAMPERIKLSPSRCDEVEPERERSGSYSSIQSQSSPHASSYEEDSGISTPMGDTFTFDDYRYTDLGTPASSLSPDSTCMPSPYSPYSFTLDSPPPTTEDFTEYFNAPTTFMEKDFSQLTLSDKEQRKLYEAAKYAYYKKMTQAAVLIQSQFRSYYAQKRFKKSRDAAVVIQNQYRTYKEHERLKKGGNKSVIIQQRYRSHYRRKNVKGQSSEEHVIPVVPDSAESSPPDQSNTTSDITKRPDDEGTPGMIRLADTAARSLDFHTYPMTPRLLNSIAMSAMYKFDMYADLYEADSRLQNAHRQVYALNARLADLEARYGKALQSGNRVYRYRLRMKIITIEGLMNAYYEYSLLKKEEIKDLRFKLFGEEDDRLCPENRHRHVQRLNKPPGRMDAFPPTEFKMSFEFIIPSQKDDLLNKTEINQYVVDEVLSFREIPSALQSVKSSFRSNGTQCLLEKFDVFFSILILKKDVKPDLKEDAWQLILKVGKSLATEVAGVLEETSLEPGSRLAHLNQVKMLCYLLCQYMEMFEDDSNEKSDVITTGKGRKNKKSTDMAIDWEVERENGVKTLLHLVSLNILRLWDPPIAEVEFVNMITNLVYKLLENPHIVYVKAKETRTAIFNIVGVMVKRYNHALSASLKILQQLQHFEHLVSPLAEMTSIITTEYGNKSVVAEIMREVGRKDPKDLVRDNTGTKSFATFLVELSEKVPGVMMSNISVVLCHLEGESYTMRNGVLGVMGEILLKVLSKDSLEDKLKDTRDQFLEKLEEHIHDVNAFVRSRVLQIWLNLVNEKCLPLPRHEHLLSLCIGRLQDKSSQVRKQAIQLVTAFIKSNPFAAKLSLEDLKANYEKEKEKLESMAPEEQSVLEDSTLVKIEEEWKPLEKKLRKALKKLEGEEEMEEDNNEELIQDEESANSVMDRIYNLLTEEKFSDAKLLLAAFKDAFPDNSFLQDTTKESQSEADTEDSQRSTDANIDLGHMKMIFFGHKKQSLVITSGIEEEKEKDPIVNEVTKQQVLVQYLKDCCAFATQIQAAVPVICQLLGSKTNTDILEAIDFFVTGFEFGVTLTMMGIRRMLHLIWSRESSVKEAVVSAYKRLYLNPQGGNQRAKAFSIVKNLSALLSGASLGDLTSLEGLVVELMKSGEIEQSVIQMLWERFAMKVPNTTVEDSRAAVTLLYMIAGADMGVVKSNIDVLVKEGLGERAENDFILARDTCLALLKLGPPKKVQGQLQAEPFRFPQNHQMFDRLQTLLINGVQQFENSYWIPFGEQAINVIYKLAEHPDIICGDIIKALAKEVIKAEQLNQTLSQATVILTRLIAFAGHVAFRQMVHLDTYVFGELKRRRAIQEQKKDMKTPKADRRGSKVDKSTAEAIEDELGLAGAAEEDADAEYIRKVCDVEIVTGDSLLGSIGPLLVTVCTNQNRYSDPHLRSAATLALAKFMLVSSEFCESNLQLLFTVLEKSPYPTIRANTIIALGDLTVRFPNLIEPWTPHMYARLRDESQTVRKNTLQVLTHLILNDMVKVKGQISEVATCVVDHNERISSLAKLFFHELSHKGNAIYNIMPDVISRLSDPDVGVDEENFRIIMKYLFSFIQKDRQCESLVEKLCHRFRATKTDRQWRDLSFCLSMMSYSEKSIRKLQENFACFGDKLADEDVYSCFCTIISKSRSFAKPTAKTLIDELEQRLQQCHTKGLEDGEIAVKASQVSSQVAAQTKGKSRTKSAKTPAKGRTPARGKRGGQRRLDSSSEEDFVDGVENTTPAPRSKRQPKGRQARQKPKVSFDSDSDSEIELFDLDKSSQGTQVTGEGDQSDDSDLMPTKRSARRVLTSPRRILPLQDLNGDV</sequence>
<keyword evidence="8" id="KW-0963">Cytoplasm</keyword>
<evidence type="ECO:0000256" key="19">
    <source>
        <dbReference type="ARBA" id="ARBA00081485"/>
    </source>
</evidence>
<keyword evidence="10" id="KW-0132">Cell division</keyword>
<dbReference type="InterPro" id="IPR013783">
    <property type="entry name" value="Ig-like_fold"/>
</dbReference>
<feature type="coiled-coil region" evidence="20">
    <location>
        <begin position="1868"/>
        <end position="1895"/>
    </location>
</feature>
<dbReference type="InterPro" id="IPR036770">
    <property type="entry name" value="Ankyrin_rpt-contain_sf"/>
</dbReference>
<dbReference type="SUPFAM" id="SSF48371">
    <property type="entry name" value="ARM repeat"/>
    <property type="match status" value="2"/>
</dbReference>
<evidence type="ECO:0000256" key="7">
    <source>
        <dbReference type="ARBA" id="ARBA00022454"/>
    </source>
</evidence>
<comment type="subunit">
    <text evidence="16">May interact with calmodulin.</text>
</comment>
<keyword evidence="15" id="KW-0131">Cell cycle</keyword>
<dbReference type="GO" id="GO:0003677">
    <property type="term" value="F:DNA binding"/>
    <property type="evidence" value="ECO:0007669"/>
    <property type="project" value="InterPro"/>
</dbReference>
<dbReference type="Pfam" id="PF12717">
    <property type="entry name" value="Cnd1"/>
    <property type="match status" value="1"/>
</dbReference>
<evidence type="ECO:0000256" key="2">
    <source>
        <dbReference type="ARBA" id="ARBA00004286"/>
    </source>
</evidence>
<dbReference type="InterPro" id="IPR002909">
    <property type="entry name" value="IPT_dom"/>
</dbReference>
<dbReference type="GO" id="GO:0000779">
    <property type="term" value="C:condensed chromosome, centromeric region"/>
    <property type="evidence" value="ECO:0007669"/>
    <property type="project" value="TreeGrafter"/>
</dbReference>
<feature type="compositionally biased region" description="Basic and acidic residues" evidence="21">
    <location>
        <begin position="999"/>
        <end position="1013"/>
    </location>
</feature>
<dbReference type="SMART" id="SM00015">
    <property type="entry name" value="IQ"/>
    <property type="match status" value="2"/>
</dbReference>
<dbReference type="InterPro" id="IPR002110">
    <property type="entry name" value="Ankyrin_rpt"/>
</dbReference>
<dbReference type="FunFam" id="1.25.10.10:FF:000695">
    <property type="entry name" value="Condensin complex subunit 1"/>
    <property type="match status" value="1"/>
</dbReference>
<feature type="domain" description="CG-1" evidence="22">
    <location>
        <begin position="1"/>
        <end position="93"/>
    </location>
</feature>
<dbReference type="InterPro" id="IPR032682">
    <property type="entry name" value="Cnd1_C"/>
</dbReference>
<keyword evidence="11" id="KW-0498">Mitosis</keyword>
<feature type="region of interest" description="Disordered" evidence="21">
    <location>
        <begin position="1934"/>
        <end position="1956"/>
    </location>
</feature>
<evidence type="ECO:0000256" key="20">
    <source>
        <dbReference type="SAM" id="Coils"/>
    </source>
</evidence>
<evidence type="ECO:0000256" key="15">
    <source>
        <dbReference type="ARBA" id="ARBA00023306"/>
    </source>
</evidence>
<gene>
    <name evidence="23" type="ORF">CGI_10022084</name>
</gene>
<dbReference type="InterPro" id="IPR016024">
    <property type="entry name" value="ARM-type_fold"/>
</dbReference>
<feature type="compositionally biased region" description="Acidic residues" evidence="21">
    <location>
        <begin position="2765"/>
        <end position="2774"/>
    </location>
</feature>
<dbReference type="Pfam" id="PF12796">
    <property type="entry name" value="Ank_2"/>
    <property type="match status" value="1"/>
</dbReference>
<dbReference type="Gene3D" id="2.60.40.10">
    <property type="entry name" value="Immunoglobulins"/>
    <property type="match status" value="1"/>
</dbReference>
<dbReference type="PROSITE" id="PS51437">
    <property type="entry name" value="CG_1"/>
    <property type="match status" value="1"/>
</dbReference>
<feature type="compositionally biased region" description="Basic residues" evidence="21">
    <location>
        <begin position="2745"/>
        <end position="2759"/>
    </location>
</feature>
<evidence type="ECO:0000256" key="16">
    <source>
        <dbReference type="ARBA" id="ARBA00029480"/>
    </source>
</evidence>
<evidence type="ECO:0000256" key="12">
    <source>
        <dbReference type="ARBA" id="ARBA00023067"/>
    </source>
</evidence>
<dbReference type="EMBL" id="JH817402">
    <property type="protein sequence ID" value="EKC37559.1"/>
    <property type="molecule type" value="Genomic_DNA"/>
</dbReference>
<feature type="compositionally biased region" description="Polar residues" evidence="21">
    <location>
        <begin position="958"/>
        <end position="972"/>
    </location>
</feature>
<dbReference type="Gene3D" id="1.25.10.10">
    <property type="entry name" value="Leucine-rich Repeat Variant"/>
    <property type="match status" value="2"/>
</dbReference>
<evidence type="ECO:0000256" key="11">
    <source>
        <dbReference type="ARBA" id="ARBA00022776"/>
    </source>
</evidence>
<feature type="region of interest" description="Disordered" evidence="21">
    <location>
        <begin position="866"/>
        <end position="885"/>
    </location>
</feature>
<dbReference type="GO" id="GO:0007076">
    <property type="term" value="P:mitotic chromosome condensation"/>
    <property type="evidence" value="ECO:0007669"/>
    <property type="project" value="InterPro"/>
</dbReference>
<dbReference type="GO" id="GO:0005634">
    <property type="term" value="C:nucleus"/>
    <property type="evidence" value="ECO:0007669"/>
    <property type="project" value="UniProtKB-SubCell"/>
</dbReference>
<feature type="compositionally biased region" description="Polar residues" evidence="21">
    <location>
        <begin position="1212"/>
        <end position="1225"/>
    </location>
</feature>
<evidence type="ECO:0000256" key="8">
    <source>
        <dbReference type="ARBA" id="ARBA00022490"/>
    </source>
</evidence>
<dbReference type="SUPFAM" id="SSF48403">
    <property type="entry name" value="Ankyrin repeat"/>
    <property type="match status" value="1"/>
</dbReference>
<dbReference type="InterPro" id="IPR024324">
    <property type="entry name" value="Condensin_cplx_su1_N"/>
</dbReference>
<dbReference type="InParanoid" id="K1R247"/>
<keyword evidence="7" id="KW-0158">Chromosome</keyword>
<comment type="similarity">
    <text evidence="4">Belongs to the CAMTA family.</text>
</comment>
<dbReference type="GO" id="GO:0005737">
    <property type="term" value="C:cytoplasm"/>
    <property type="evidence" value="ECO:0007669"/>
    <property type="project" value="UniProtKB-SubCell"/>
</dbReference>
<feature type="region of interest" description="Disordered" evidence="21">
    <location>
        <begin position="770"/>
        <end position="857"/>
    </location>
</feature>
<dbReference type="GO" id="GO:0051301">
    <property type="term" value="P:cell division"/>
    <property type="evidence" value="ECO:0007669"/>
    <property type="project" value="UniProtKB-KW"/>
</dbReference>
<evidence type="ECO:0000256" key="6">
    <source>
        <dbReference type="ARBA" id="ARBA00016064"/>
    </source>
</evidence>
<feature type="region of interest" description="Disordered" evidence="21">
    <location>
        <begin position="2687"/>
        <end position="2810"/>
    </location>
</feature>
<dbReference type="Pfam" id="PF12922">
    <property type="entry name" value="Cnd1_N"/>
    <property type="match status" value="1"/>
</dbReference>
<dbReference type="Pfam" id="PF03859">
    <property type="entry name" value="CG-1"/>
    <property type="match status" value="1"/>
</dbReference>
<keyword evidence="12" id="KW-0226">DNA condensation</keyword>
<name>K1R247_MAGGI</name>
<feature type="region of interest" description="Disordered" evidence="21">
    <location>
        <begin position="1191"/>
        <end position="1237"/>
    </location>
</feature>
<dbReference type="CDD" id="cd23767">
    <property type="entry name" value="IQCD"/>
    <property type="match status" value="1"/>
</dbReference>
<feature type="compositionally biased region" description="Low complexity" evidence="21">
    <location>
        <begin position="1014"/>
        <end position="1028"/>
    </location>
</feature>
<feature type="region of interest" description="Disordered" evidence="21">
    <location>
        <begin position="932"/>
        <end position="973"/>
    </location>
</feature>
<comment type="similarity">
    <text evidence="5">Belongs to the CND1 (condensin subunit 1) family.</text>
</comment>
<evidence type="ECO:0000259" key="22">
    <source>
        <dbReference type="PROSITE" id="PS51437"/>
    </source>
</evidence>
<evidence type="ECO:0000256" key="17">
    <source>
        <dbReference type="ARBA" id="ARBA00075131"/>
    </source>
</evidence>
<reference evidence="23" key="1">
    <citation type="journal article" date="2012" name="Nature">
        <title>The oyster genome reveals stress adaptation and complexity of shell formation.</title>
        <authorList>
            <person name="Zhang G."/>
            <person name="Fang X."/>
            <person name="Guo X."/>
            <person name="Li L."/>
            <person name="Luo R."/>
            <person name="Xu F."/>
            <person name="Yang P."/>
            <person name="Zhang L."/>
            <person name="Wang X."/>
            <person name="Qi H."/>
            <person name="Xiong Z."/>
            <person name="Que H."/>
            <person name="Xie Y."/>
            <person name="Holland P.W."/>
            <person name="Paps J."/>
            <person name="Zhu Y."/>
            <person name="Wu F."/>
            <person name="Chen Y."/>
            <person name="Wang J."/>
            <person name="Peng C."/>
            <person name="Meng J."/>
            <person name="Yang L."/>
            <person name="Liu J."/>
            <person name="Wen B."/>
            <person name="Zhang N."/>
            <person name="Huang Z."/>
            <person name="Zhu Q."/>
            <person name="Feng Y."/>
            <person name="Mount A."/>
            <person name="Hedgecock D."/>
            <person name="Xu Z."/>
            <person name="Liu Y."/>
            <person name="Domazet-Loso T."/>
            <person name="Du Y."/>
            <person name="Sun X."/>
            <person name="Zhang S."/>
            <person name="Liu B."/>
            <person name="Cheng P."/>
            <person name="Jiang X."/>
            <person name="Li J."/>
            <person name="Fan D."/>
            <person name="Wang W."/>
            <person name="Fu W."/>
            <person name="Wang T."/>
            <person name="Wang B."/>
            <person name="Zhang J."/>
            <person name="Peng Z."/>
            <person name="Li Y."/>
            <person name="Li N."/>
            <person name="Wang J."/>
            <person name="Chen M."/>
            <person name="He Y."/>
            <person name="Tan F."/>
            <person name="Song X."/>
            <person name="Zheng Q."/>
            <person name="Huang R."/>
            <person name="Yang H."/>
            <person name="Du X."/>
            <person name="Chen L."/>
            <person name="Yang M."/>
            <person name="Gaffney P.M."/>
            <person name="Wang S."/>
            <person name="Luo L."/>
            <person name="She Z."/>
            <person name="Ming Y."/>
            <person name="Huang W."/>
            <person name="Zhang S."/>
            <person name="Huang B."/>
            <person name="Zhang Y."/>
            <person name="Qu T."/>
            <person name="Ni P."/>
            <person name="Miao G."/>
            <person name="Wang J."/>
            <person name="Wang Q."/>
            <person name="Steinberg C.E."/>
            <person name="Wang H."/>
            <person name="Li N."/>
            <person name="Qian L."/>
            <person name="Zhang G."/>
            <person name="Li Y."/>
            <person name="Yang H."/>
            <person name="Liu X."/>
            <person name="Wang J."/>
            <person name="Yin Y."/>
            <person name="Wang J."/>
        </authorList>
    </citation>
    <scope>NUCLEOTIDE SEQUENCE [LARGE SCALE GENOMIC DNA]</scope>
    <source>
        <strain evidence="23">05x7-T-G4-1.051#20</strain>
    </source>
</reference>
<dbReference type="Gene3D" id="1.20.5.190">
    <property type="match status" value="1"/>
</dbReference>
<dbReference type="SMART" id="SM01076">
    <property type="entry name" value="CG-1"/>
    <property type="match status" value="1"/>
</dbReference>
<dbReference type="InterPro" id="IPR027417">
    <property type="entry name" value="P-loop_NTPase"/>
</dbReference>
<accession>K1R247</accession>
<dbReference type="InterPro" id="IPR014756">
    <property type="entry name" value="Ig_E-set"/>
</dbReference>
<dbReference type="GO" id="GO:0000796">
    <property type="term" value="C:condensin complex"/>
    <property type="evidence" value="ECO:0007669"/>
    <property type="project" value="TreeGrafter"/>
</dbReference>
<evidence type="ECO:0000256" key="18">
    <source>
        <dbReference type="ARBA" id="ARBA00080470"/>
    </source>
</evidence>
<keyword evidence="9" id="KW-0597">Phosphoprotein</keyword>
<dbReference type="SUPFAM" id="SSF81296">
    <property type="entry name" value="E set domains"/>
    <property type="match status" value="1"/>
</dbReference>
<dbReference type="InterPro" id="IPR011989">
    <property type="entry name" value="ARM-like"/>
</dbReference>
<evidence type="ECO:0000256" key="21">
    <source>
        <dbReference type="SAM" id="MobiDB-lite"/>
    </source>
</evidence>
<evidence type="ECO:0000256" key="1">
    <source>
        <dbReference type="ARBA" id="ARBA00004123"/>
    </source>
</evidence>
<organism evidence="23">
    <name type="scientific">Magallana gigas</name>
    <name type="common">Pacific oyster</name>
    <name type="synonym">Crassostrea gigas</name>
    <dbReference type="NCBI Taxonomy" id="29159"/>
    <lineage>
        <taxon>Eukaryota</taxon>
        <taxon>Metazoa</taxon>
        <taxon>Spiralia</taxon>
        <taxon>Lophotrochozoa</taxon>
        <taxon>Mollusca</taxon>
        <taxon>Bivalvia</taxon>
        <taxon>Autobranchia</taxon>
        <taxon>Pteriomorphia</taxon>
        <taxon>Ostreida</taxon>
        <taxon>Ostreoidea</taxon>
        <taxon>Ostreidae</taxon>
        <taxon>Magallana</taxon>
    </lineage>
</organism>